<keyword evidence="3" id="KW-1185">Reference proteome</keyword>
<feature type="compositionally biased region" description="Pro residues" evidence="1">
    <location>
        <begin position="28"/>
        <end position="39"/>
    </location>
</feature>
<reference evidence="2 3" key="1">
    <citation type="submission" date="2016-09" db="EMBL/GenBank/DDBJ databases">
        <title>Photobacterium proteolyticum sp. nov. a protease producing bacterium isolated from ocean sediments of Laizhou Bay.</title>
        <authorList>
            <person name="Li Y."/>
        </authorList>
    </citation>
    <scope>NUCLEOTIDE SEQUENCE [LARGE SCALE GENOMIC DNA]</scope>
    <source>
        <strain evidence="2 3">13-12</strain>
    </source>
</reference>
<proteinExistence type="predicted"/>
<dbReference type="EMBL" id="MJIL01000089">
    <property type="protein sequence ID" value="OLQ73060.1"/>
    <property type="molecule type" value="Genomic_DNA"/>
</dbReference>
<dbReference type="Proteomes" id="UP000186905">
    <property type="component" value="Unassembled WGS sequence"/>
</dbReference>
<organism evidence="2 3">
    <name type="scientific">Photobacterium proteolyticum</name>
    <dbReference type="NCBI Taxonomy" id="1903952"/>
    <lineage>
        <taxon>Bacteria</taxon>
        <taxon>Pseudomonadati</taxon>
        <taxon>Pseudomonadota</taxon>
        <taxon>Gammaproteobacteria</taxon>
        <taxon>Vibrionales</taxon>
        <taxon>Vibrionaceae</taxon>
        <taxon>Photobacterium</taxon>
    </lineage>
</organism>
<evidence type="ECO:0000313" key="2">
    <source>
        <dbReference type="EMBL" id="OLQ73060.1"/>
    </source>
</evidence>
<dbReference type="RefSeq" id="WP_075766703.1">
    <property type="nucleotide sequence ID" value="NZ_MJIL01000089.1"/>
</dbReference>
<evidence type="ECO:0000256" key="1">
    <source>
        <dbReference type="SAM" id="MobiDB-lite"/>
    </source>
</evidence>
<comment type="caution">
    <text evidence="2">The sequence shown here is derived from an EMBL/GenBank/DDBJ whole genome shotgun (WGS) entry which is preliminary data.</text>
</comment>
<dbReference type="STRING" id="1903952.BIT28_11870"/>
<name>A0A1Q9GFF6_9GAMM</name>
<feature type="region of interest" description="Disordered" evidence="1">
    <location>
        <begin position="17"/>
        <end position="43"/>
    </location>
</feature>
<evidence type="ECO:0000313" key="3">
    <source>
        <dbReference type="Proteomes" id="UP000186905"/>
    </source>
</evidence>
<dbReference type="PROSITE" id="PS51257">
    <property type="entry name" value="PROKAR_LIPOPROTEIN"/>
    <property type="match status" value="1"/>
</dbReference>
<dbReference type="OrthoDB" id="5819179at2"/>
<protein>
    <submittedName>
        <fullName evidence="2">Uncharacterized protein</fullName>
    </submittedName>
</protein>
<accession>A0A1Q9GFF6</accession>
<dbReference type="AlphaFoldDB" id="A0A1Q9GFF6"/>
<sequence length="755" mass="81657">MKKKILATSVIALLAGCGSDSDSSSPSTPSPLTPSPSTPSPSGYTVTGFDGYLQNAVVYIDKDGSSSFSDASEFVGLTDESGTLTLDEMPSEQLALQTLVSGEPAQQVLAGMDSKYEAVYTTDSDRPSMPLDAEYTLHTTETAEVISPLTDLIVLEMKKSGTDADTAIAVVQGALGLDSDSDLYVDFVDNGDEKLHKTAQILVDSKAESPIAYELDPIEFATDTKIAVDQIPADKLSDPNYRMIVDGDTGTNDTIPTGSDTYVNPTVFNTVQAQFDALDLTYGYSVGTPITLFEADLTDLFKDSDNTGKLTNFIHVSNTASNYVVLDKYNEKTGLVAYVTNGQMRVGMNSTDAIKGSGDYIVVVQYEGEDLDTSKTKALFSFSIKVDDSTPPVLISNEANLAQAKVYDTPMVVGIDIDPIELDLNSIFNSHGKDIEFSLIQNTMNGLNLSLNGSMLTIDGVPSAGAEKDAYALEVVGKSGSAETTLSLDLPEILLVPNDIATMENQVLYRAVLNLHADIRKCEAIQLINGQIYSILGDNKSDCPTGVPSDINGDLVGNYSIENGRLLAFSGKVPADNATPRYLLSTLIANDSDDGKVTRYLVQEGITATPETYSVEFYDKKRNVEKIVKDRSVGSWAENSVASSININGEYVTTYLMANSGSRIYLQIDGNPDMFCKDLAGQYSHYEVGIMSNNEFQSLSYQPIYDVCEEDSYNPTTIDVGVDLGLGNQKYVHILHPHSTSNAPYIQREWIETRD</sequence>
<gene>
    <name evidence="2" type="ORF">BIT28_11870</name>
</gene>